<comment type="caution">
    <text evidence="2">The sequence shown here is derived from an EMBL/GenBank/DDBJ whole genome shotgun (WGS) entry which is preliminary data.</text>
</comment>
<dbReference type="OrthoDB" id="4710512at2759"/>
<feature type="compositionally biased region" description="Basic and acidic residues" evidence="1">
    <location>
        <begin position="200"/>
        <end position="212"/>
    </location>
</feature>
<sequence length="220" mass="24686">MATQQQTPKPAKKTKKTLRAALPNRGYEFKDGRSVFESVDDGTVFKAALHKVARNLHRNEVDKVLADLTMKAKEVRKPRATDHSGAFEEARKQTPWASELKEGIISELLLGLVSARALHIKFMRFRPNTVDPRTEGPLAKGIDAFTGEQPAAEPEEHYKMYELDPKLIDNMMERMRKGLVADWDAYSNYNPSDEEMEGAGEEKGGEQKDLGDTLKGLSLN</sequence>
<dbReference type="AlphaFoldDB" id="A0A4V1XBK6"/>
<feature type="region of interest" description="Disordered" evidence="1">
    <location>
        <begin position="190"/>
        <end position="220"/>
    </location>
</feature>
<gene>
    <name evidence="2" type="ORF">DL764_003078</name>
</gene>
<evidence type="ECO:0000313" key="2">
    <source>
        <dbReference type="EMBL" id="RYP06579.1"/>
    </source>
</evidence>
<proteinExistence type="predicted"/>
<organism evidence="2 3">
    <name type="scientific">Monosporascus ibericus</name>
    <dbReference type="NCBI Taxonomy" id="155417"/>
    <lineage>
        <taxon>Eukaryota</taxon>
        <taxon>Fungi</taxon>
        <taxon>Dikarya</taxon>
        <taxon>Ascomycota</taxon>
        <taxon>Pezizomycotina</taxon>
        <taxon>Sordariomycetes</taxon>
        <taxon>Xylariomycetidae</taxon>
        <taxon>Xylariales</taxon>
        <taxon>Xylariales incertae sedis</taxon>
        <taxon>Monosporascus</taxon>
    </lineage>
</organism>
<protein>
    <submittedName>
        <fullName evidence="2">Uncharacterized protein</fullName>
    </submittedName>
</protein>
<keyword evidence="3" id="KW-1185">Reference proteome</keyword>
<dbReference type="EMBL" id="QJNU01000124">
    <property type="protein sequence ID" value="RYP06579.1"/>
    <property type="molecule type" value="Genomic_DNA"/>
</dbReference>
<name>A0A4V1XBK6_9PEZI</name>
<dbReference type="Proteomes" id="UP000293360">
    <property type="component" value="Unassembled WGS sequence"/>
</dbReference>
<accession>A0A4V1XBK6</accession>
<evidence type="ECO:0000256" key="1">
    <source>
        <dbReference type="SAM" id="MobiDB-lite"/>
    </source>
</evidence>
<reference evidence="2 3" key="1">
    <citation type="submission" date="2018-06" db="EMBL/GenBank/DDBJ databases">
        <title>Complete Genomes of Monosporascus.</title>
        <authorList>
            <person name="Robinson A.J."/>
            <person name="Natvig D.O."/>
        </authorList>
    </citation>
    <scope>NUCLEOTIDE SEQUENCE [LARGE SCALE GENOMIC DNA]</scope>
    <source>
        <strain evidence="2 3">CBS 110550</strain>
    </source>
</reference>
<evidence type="ECO:0000313" key="3">
    <source>
        <dbReference type="Proteomes" id="UP000293360"/>
    </source>
</evidence>